<sequence length="364" mass="39554">MFHKGPLGFLRLDAAGLIALADLKSIARRTALIGSASVLDVLYLAPGIHRQQDAAEISGGEYPQAGTMHKPNCSTFRIENPATVSFLQSVGKPGHLTTIRVSRETTHRFGLFGELFRSEFWASVLFLFGIAAAITVIVLLGVIQDWWALGVLGMLMLARVLNDKYGFKGHLKKAGDPQSDIMIDLSQCRWIRMRGGVIDIKQVTAGQWMREPEAVESFAVSFGTLLVYGSAAVAGNTTTVGSLLVGCLLLFNAGVLGLANAATHSLHIFDRVVAVEGEPVRYERRLDMVRHMIRETKHSGWALRMGMITEPELEVDAKRDEVLELPGGTPELGINKEKNSEKGLSGSETSSAVYQVEVLPSGIV</sequence>
<feature type="transmembrane region" description="Helical" evidence="2">
    <location>
        <begin position="240"/>
        <end position="261"/>
    </location>
</feature>
<dbReference type="Proteomes" id="UP000008370">
    <property type="component" value="Unassembled WGS sequence"/>
</dbReference>
<reference evidence="3 4" key="1">
    <citation type="journal article" date="2012" name="BMC Genomics">
        <title>Comparative genomics of the white-rot fungi, Phanerochaete carnosa and P. chrysosporium, to elucidate the genetic basis of the distinct wood types they colonize.</title>
        <authorList>
            <person name="Suzuki H."/>
            <person name="MacDonald J."/>
            <person name="Syed K."/>
            <person name="Salamov A."/>
            <person name="Hori C."/>
            <person name="Aerts A."/>
            <person name="Henrissat B."/>
            <person name="Wiebenga A."/>
            <person name="vanKuyk P.A."/>
            <person name="Barry K."/>
            <person name="Lindquist E."/>
            <person name="LaButti K."/>
            <person name="Lapidus A."/>
            <person name="Lucas S."/>
            <person name="Coutinho P."/>
            <person name="Gong Y."/>
            <person name="Samejima M."/>
            <person name="Mahadevan R."/>
            <person name="Abou-Zaid M."/>
            <person name="de Vries R.P."/>
            <person name="Igarashi K."/>
            <person name="Yadav J.S."/>
            <person name="Grigoriev I.V."/>
            <person name="Master E.R."/>
        </authorList>
    </citation>
    <scope>NUCLEOTIDE SEQUENCE [LARGE SCALE GENOMIC DNA]</scope>
    <source>
        <strain evidence="3 4">HHB-10118-sp</strain>
    </source>
</reference>
<dbReference type="HOGENOM" id="CLU_026024_0_0_1"/>
<dbReference type="RefSeq" id="XP_007394234.1">
    <property type="nucleotide sequence ID" value="XM_007394172.1"/>
</dbReference>
<evidence type="ECO:0000313" key="3">
    <source>
        <dbReference type="EMBL" id="EKM56384.1"/>
    </source>
</evidence>
<dbReference type="AlphaFoldDB" id="K5WBN9"/>
<evidence type="ECO:0000256" key="2">
    <source>
        <dbReference type="SAM" id="Phobius"/>
    </source>
</evidence>
<dbReference type="GeneID" id="18910123"/>
<gene>
    <name evidence="3" type="ORF">PHACADRAFT_183079</name>
</gene>
<evidence type="ECO:0000256" key="1">
    <source>
        <dbReference type="SAM" id="MobiDB-lite"/>
    </source>
</evidence>
<proteinExistence type="predicted"/>
<evidence type="ECO:0000313" key="4">
    <source>
        <dbReference type="Proteomes" id="UP000008370"/>
    </source>
</evidence>
<feature type="transmembrane region" description="Helical" evidence="2">
    <location>
        <begin position="120"/>
        <end position="140"/>
    </location>
</feature>
<dbReference type="EMBL" id="JH930471">
    <property type="protein sequence ID" value="EKM56384.1"/>
    <property type="molecule type" value="Genomic_DNA"/>
</dbReference>
<protein>
    <submittedName>
        <fullName evidence="3">Uncharacterized protein</fullName>
    </submittedName>
</protein>
<accession>K5WBN9</accession>
<keyword evidence="4" id="KW-1185">Reference proteome</keyword>
<organism evidence="3 4">
    <name type="scientific">Phanerochaete carnosa (strain HHB-10118-sp)</name>
    <name type="common">White-rot fungus</name>
    <name type="synonym">Peniophora carnosa</name>
    <dbReference type="NCBI Taxonomy" id="650164"/>
    <lineage>
        <taxon>Eukaryota</taxon>
        <taxon>Fungi</taxon>
        <taxon>Dikarya</taxon>
        <taxon>Basidiomycota</taxon>
        <taxon>Agaricomycotina</taxon>
        <taxon>Agaricomycetes</taxon>
        <taxon>Polyporales</taxon>
        <taxon>Phanerochaetaceae</taxon>
        <taxon>Phanerochaete</taxon>
    </lineage>
</organism>
<dbReference type="OrthoDB" id="2956246at2759"/>
<keyword evidence="2" id="KW-0812">Transmembrane</keyword>
<feature type="transmembrane region" description="Helical" evidence="2">
    <location>
        <begin position="214"/>
        <end position="234"/>
    </location>
</feature>
<keyword evidence="2" id="KW-1133">Transmembrane helix</keyword>
<dbReference type="InParanoid" id="K5WBN9"/>
<keyword evidence="2" id="KW-0472">Membrane</keyword>
<name>K5WBN9_PHACS</name>
<feature type="region of interest" description="Disordered" evidence="1">
    <location>
        <begin position="326"/>
        <end position="349"/>
    </location>
</feature>
<dbReference type="KEGG" id="pco:PHACADRAFT_183079"/>